<dbReference type="Proteomes" id="UP000594034">
    <property type="component" value="Chromosome"/>
</dbReference>
<dbReference type="Gene3D" id="3.90.870.50">
    <property type="match status" value="1"/>
</dbReference>
<dbReference type="Gene3D" id="3.30.420.40">
    <property type="match status" value="1"/>
</dbReference>
<evidence type="ECO:0000256" key="8">
    <source>
        <dbReference type="PIRNR" id="PIRNR006256"/>
    </source>
</evidence>
<evidence type="ECO:0000256" key="5">
    <source>
        <dbReference type="ARBA" id="ARBA00022771"/>
    </source>
</evidence>
<accession>A0A5J6WXR1</accession>
<dbReference type="InterPro" id="IPR041440">
    <property type="entry name" value="HypF_C"/>
</dbReference>
<dbReference type="PIRSF" id="PIRSF006256">
    <property type="entry name" value="CMPcnvr_hdrg_mat"/>
    <property type="match status" value="1"/>
</dbReference>
<comment type="catalytic activity">
    <reaction evidence="7 8">
        <text>C-terminal L-cysteinyl-[HypE protein] + carbamoyl phosphate + ATP + H2O = C-terminal S-carboxamide-L-cysteinyl-[HypE protein] + AMP + phosphate + diphosphate + H(+)</text>
        <dbReference type="Rhea" id="RHEA:55636"/>
        <dbReference type="Rhea" id="RHEA-COMP:14247"/>
        <dbReference type="Rhea" id="RHEA-COMP:14392"/>
        <dbReference type="ChEBI" id="CHEBI:15377"/>
        <dbReference type="ChEBI" id="CHEBI:15378"/>
        <dbReference type="ChEBI" id="CHEBI:30616"/>
        <dbReference type="ChEBI" id="CHEBI:33019"/>
        <dbReference type="ChEBI" id="CHEBI:43474"/>
        <dbReference type="ChEBI" id="CHEBI:58228"/>
        <dbReference type="ChEBI" id="CHEBI:76913"/>
        <dbReference type="ChEBI" id="CHEBI:139126"/>
        <dbReference type="ChEBI" id="CHEBI:456215"/>
    </reaction>
</comment>
<dbReference type="InterPro" id="IPR011125">
    <property type="entry name" value="Znf_HypF"/>
</dbReference>
<dbReference type="PROSITE" id="PS00150">
    <property type="entry name" value="ACYLPHOSPHATASE_1"/>
    <property type="match status" value="1"/>
</dbReference>
<dbReference type="PROSITE" id="PS51163">
    <property type="entry name" value="YRDC"/>
    <property type="match status" value="1"/>
</dbReference>
<dbReference type="Gene3D" id="3.30.420.360">
    <property type="match status" value="1"/>
</dbReference>
<feature type="active site" evidence="9">
    <location>
        <position position="19"/>
    </location>
</feature>
<feature type="domain" description="Acylphosphatase-like" evidence="10">
    <location>
        <begin position="4"/>
        <end position="91"/>
    </location>
</feature>
<feature type="domain" description="YrdC-like" evidence="11">
    <location>
        <begin position="202"/>
        <end position="386"/>
    </location>
</feature>
<keyword evidence="3" id="KW-0436">Ligase</keyword>
<dbReference type="UniPathway" id="UPA00335"/>
<proteinExistence type="inferred from homology"/>
<dbReference type="GO" id="GO:0016743">
    <property type="term" value="F:carboxyl- or carbamoyltransferase activity"/>
    <property type="evidence" value="ECO:0007669"/>
    <property type="project" value="UniProtKB-UniRule"/>
</dbReference>
<keyword evidence="5" id="KW-0863">Zinc-finger</keyword>
<dbReference type="Pfam" id="PF17788">
    <property type="entry name" value="HypF_C"/>
    <property type="match status" value="1"/>
</dbReference>
<dbReference type="Pfam" id="PF00708">
    <property type="entry name" value="Acylphosphatase"/>
    <property type="match status" value="1"/>
</dbReference>
<keyword evidence="13" id="KW-1185">Reference proteome</keyword>
<dbReference type="InterPro" id="IPR055128">
    <property type="entry name" value="HypF_C_2"/>
</dbReference>
<comment type="pathway">
    <text evidence="1 8">Protein modification; [NiFe] hydrogenase maturation.</text>
</comment>
<name>A0A5J6WXR1_9GAMM</name>
<dbReference type="KEGG" id="asim:FE240_15215"/>
<evidence type="ECO:0000256" key="4">
    <source>
        <dbReference type="ARBA" id="ARBA00022723"/>
    </source>
</evidence>
<dbReference type="InterPro" id="IPR051060">
    <property type="entry name" value="Carbamoyltrans_HypF-like"/>
</dbReference>
<dbReference type="PANTHER" id="PTHR42959">
    <property type="entry name" value="CARBAMOYLTRANSFERASE"/>
    <property type="match status" value="1"/>
</dbReference>
<dbReference type="SUPFAM" id="SSF53067">
    <property type="entry name" value="Actin-like ATPase domain"/>
    <property type="match status" value="1"/>
</dbReference>
<dbReference type="SUPFAM" id="SSF55821">
    <property type="entry name" value="YrdC/RibB"/>
    <property type="match status" value="1"/>
</dbReference>
<evidence type="ECO:0000256" key="3">
    <source>
        <dbReference type="ARBA" id="ARBA00022598"/>
    </source>
</evidence>
<comment type="similarity">
    <text evidence="2 8">Belongs to the carbamoyltransferase HypF family.</text>
</comment>
<dbReference type="Pfam" id="PF22521">
    <property type="entry name" value="HypF_C_2"/>
    <property type="match status" value="1"/>
</dbReference>
<dbReference type="Gene3D" id="3.30.110.120">
    <property type="match status" value="1"/>
</dbReference>
<reference evidence="12 13" key="1">
    <citation type="submission" date="2019-05" db="EMBL/GenBank/DDBJ databases">
        <title>OXA-830, a novel chromosomally encoded expanded-spectrum class D beta-lactamase in Aeromonas simiae.</title>
        <authorList>
            <person name="Zhou W."/>
            <person name="Chen Q."/>
        </authorList>
    </citation>
    <scope>NUCLEOTIDE SEQUENCE [LARGE SCALE GENOMIC DNA]</scope>
    <source>
        <strain evidence="12 13">A6</strain>
    </source>
</reference>
<dbReference type="PANTHER" id="PTHR42959:SF1">
    <property type="entry name" value="CARBAMOYLTRANSFERASE HYPF"/>
    <property type="match status" value="1"/>
</dbReference>
<dbReference type="InterPro" id="IPR043129">
    <property type="entry name" value="ATPase_NBD"/>
</dbReference>
<dbReference type="InterPro" id="IPR017968">
    <property type="entry name" value="Acylphosphatase_CS"/>
</dbReference>
<evidence type="ECO:0000313" key="13">
    <source>
        <dbReference type="Proteomes" id="UP000594034"/>
    </source>
</evidence>
<keyword evidence="6" id="KW-0862">Zinc</keyword>
<dbReference type="GO" id="GO:0051604">
    <property type="term" value="P:protein maturation"/>
    <property type="evidence" value="ECO:0007669"/>
    <property type="project" value="TreeGrafter"/>
</dbReference>
<evidence type="ECO:0000259" key="11">
    <source>
        <dbReference type="PROSITE" id="PS51163"/>
    </source>
</evidence>
<gene>
    <name evidence="12" type="primary">hypF</name>
    <name evidence="12" type="ORF">FE240_15215</name>
</gene>
<dbReference type="SUPFAM" id="SSF54975">
    <property type="entry name" value="Acylphosphatase/BLUF domain-like"/>
    <property type="match status" value="1"/>
</dbReference>
<dbReference type="InterPro" id="IPR004421">
    <property type="entry name" value="Carbamoyltransferase_HypF"/>
</dbReference>
<dbReference type="PROSITE" id="PS51160">
    <property type="entry name" value="ACYLPHOSPHATASE_3"/>
    <property type="match status" value="1"/>
</dbReference>
<dbReference type="GO" id="GO:0008270">
    <property type="term" value="F:zinc ion binding"/>
    <property type="evidence" value="ECO:0007669"/>
    <property type="project" value="UniProtKB-KW"/>
</dbReference>
<organism evidence="12 13">
    <name type="scientific">Aeromonas simiae</name>
    <dbReference type="NCBI Taxonomy" id="218936"/>
    <lineage>
        <taxon>Bacteria</taxon>
        <taxon>Pseudomonadati</taxon>
        <taxon>Pseudomonadota</taxon>
        <taxon>Gammaproteobacteria</taxon>
        <taxon>Aeromonadales</taxon>
        <taxon>Aeromonadaceae</taxon>
        <taxon>Aeromonas</taxon>
    </lineage>
</organism>
<dbReference type="GO" id="GO:0016874">
    <property type="term" value="F:ligase activity"/>
    <property type="evidence" value="ECO:0007669"/>
    <property type="project" value="UniProtKB-UniRule"/>
</dbReference>
<evidence type="ECO:0000256" key="2">
    <source>
        <dbReference type="ARBA" id="ARBA00008097"/>
    </source>
</evidence>
<feature type="active site" evidence="9">
    <location>
        <position position="37"/>
    </location>
</feature>
<sequence>MNRRKLVEITGIVQGVGFRPFVYGLAHARSLSGWVCNDAHGVTLEVQGDDPALDGFLHALTHALPPLARIDRCTVTDRPALPDERGFAIRQSQPTGDACACISPDQGACPACLADVANPLDRHYRYPFTNCTHCGPRYTIIRRLPYDRPATAMADFAMCPRCAAAYRDPLDRRYHAQPVSCPECGPQLTLRGPDGRPLAEREAALAGAVAALRDGALVAVKGMGGFHLMCDAADAAAVARLRALKRRARKPLAVLCRDRCQAEPLVQASEAEWQLALSQARPITLMRKGKAVLAPNLAPGVPYLGLFFPYTPLHQLLLEGCDRPLVATSANRSGAPILTEGEAVLRELGHDLDLLLDHNRPILHPCDDSLVQIAGGRRQMLRLARGYAPWSPPLSQPLVAPVLAVGAQQKVNLALAFGRTRLYGPYLGDLGSLAMQQEFETQLALYRDLYRFRPALLACDDHPGYDTSRWAQAQADAGLSLLRVQHHHAHLLAVMAEHGITGPVNGIAFDGTGLGADGTLWGGEWLRADVHGCTRLGHLKPFRLIGGEQAIREPARLLLGWLLESMSPVAIRALRLPAIERLGEARFANLCQLWRLGRNAPYASSVGRLFDALAALLDVVETLDYEGEAGLLVEGAAMGAEPLPMAFALDEQGVFDAASLLPALLGPAPAGQKAAGFIAALADLVARLAEREPGLPLVLAGGVFQNRLLMEQVAARLPTPFLVSETLPLNDGGIAAGQLWYAIHHPDAARPGLTHE</sequence>
<evidence type="ECO:0000256" key="9">
    <source>
        <dbReference type="PROSITE-ProRule" id="PRU00520"/>
    </source>
</evidence>
<dbReference type="GO" id="GO:0003725">
    <property type="term" value="F:double-stranded RNA binding"/>
    <property type="evidence" value="ECO:0007669"/>
    <property type="project" value="InterPro"/>
</dbReference>
<evidence type="ECO:0000313" key="12">
    <source>
        <dbReference type="EMBL" id="QFI55916.1"/>
    </source>
</evidence>
<dbReference type="EC" id="6.2.-.-" evidence="8"/>
<dbReference type="Pfam" id="PF07503">
    <property type="entry name" value="zf-HYPF"/>
    <property type="match status" value="2"/>
</dbReference>
<keyword evidence="12" id="KW-0808">Transferase</keyword>
<dbReference type="AlphaFoldDB" id="A0A5J6WXR1"/>
<dbReference type="InterPro" id="IPR017945">
    <property type="entry name" value="DHBP_synth_RibB-like_a/b_dom"/>
</dbReference>
<keyword evidence="4" id="KW-0479">Metal-binding</keyword>
<keyword evidence="9" id="KW-0378">Hydrolase</keyword>
<dbReference type="GO" id="GO:0003998">
    <property type="term" value="F:acylphosphatase activity"/>
    <property type="evidence" value="ECO:0007669"/>
    <property type="project" value="UniProtKB-EC"/>
</dbReference>
<evidence type="ECO:0000256" key="1">
    <source>
        <dbReference type="ARBA" id="ARBA00004711"/>
    </source>
</evidence>
<dbReference type="EMBL" id="CP040449">
    <property type="protein sequence ID" value="QFI55916.1"/>
    <property type="molecule type" value="Genomic_DNA"/>
</dbReference>
<dbReference type="InterPro" id="IPR001792">
    <property type="entry name" value="Acylphosphatase-like_dom"/>
</dbReference>
<comment type="function">
    <text evidence="8">Involved in the maturation of [NiFe] hydrogenases. Along with HypE, it catalyzes the synthesis of the CN ligands of the active site iron of [NiFe]-hydrogenases. HypF functions as a carbamoyl transferase using carbamoylphosphate as a substrate and transferring the carboxamido moiety in an ATP-dependent reaction to the thiolate of the C-terminal cysteine of HypE yielding a protein-S-carboxamide.</text>
</comment>
<protein>
    <recommendedName>
        <fullName evidence="8">Carbamoyltransferase HypF</fullName>
        <ecNumber evidence="8">6.2.-.-</ecNumber>
    </recommendedName>
</protein>
<evidence type="ECO:0000256" key="6">
    <source>
        <dbReference type="ARBA" id="ARBA00022833"/>
    </source>
</evidence>
<dbReference type="NCBIfam" id="TIGR00143">
    <property type="entry name" value="hypF"/>
    <property type="match status" value="1"/>
</dbReference>
<comment type="catalytic activity">
    <reaction evidence="9">
        <text>an acyl phosphate + H2O = a carboxylate + phosphate + H(+)</text>
        <dbReference type="Rhea" id="RHEA:14965"/>
        <dbReference type="ChEBI" id="CHEBI:15377"/>
        <dbReference type="ChEBI" id="CHEBI:15378"/>
        <dbReference type="ChEBI" id="CHEBI:29067"/>
        <dbReference type="ChEBI" id="CHEBI:43474"/>
        <dbReference type="ChEBI" id="CHEBI:59918"/>
        <dbReference type="EC" id="3.6.1.7"/>
    </reaction>
</comment>
<evidence type="ECO:0000259" key="10">
    <source>
        <dbReference type="PROSITE" id="PS51160"/>
    </source>
</evidence>
<dbReference type="InterPro" id="IPR036046">
    <property type="entry name" value="Acylphosphatase-like_dom_sf"/>
</dbReference>
<evidence type="ECO:0000256" key="7">
    <source>
        <dbReference type="ARBA" id="ARBA00048220"/>
    </source>
</evidence>
<dbReference type="RefSeq" id="WP_193002138.1">
    <property type="nucleotide sequence ID" value="NZ_CP040449.1"/>
</dbReference>
<dbReference type="InterPro" id="IPR006070">
    <property type="entry name" value="Sua5-like_dom"/>
</dbReference>
<dbReference type="Pfam" id="PF01300">
    <property type="entry name" value="Sua5_yciO_yrdC"/>
    <property type="match status" value="1"/>
</dbReference>